<dbReference type="Pfam" id="PF05195">
    <property type="entry name" value="AMP_N"/>
    <property type="match status" value="1"/>
</dbReference>
<evidence type="ECO:0000313" key="5">
    <source>
        <dbReference type="EMBL" id="CAG7825530.1"/>
    </source>
</evidence>
<dbReference type="EMBL" id="CAJVCH010536650">
    <property type="protein sequence ID" value="CAG7825530.1"/>
    <property type="molecule type" value="Genomic_DNA"/>
</dbReference>
<protein>
    <recommendedName>
        <fullName evidence="4">Aminopeptidase P N-terminal domain-containing protein</fullName>
    </recommendedName>
</protein>
<comment type="caution">
    <text evidence="5">The sequence shown here is derived from an EMBL/GenBank/DDBJ whole genome shotgun (WGS) entry which is preliminary data.</text>
</comment>
<evidence type="ECO:0000256" key="1">
    <source>
        <dbReference type="ARBA" id="ARBA00008766"/>
    </source>
</evidence>
<dbReference type="Proteomes" id="UP000708208">
    <property type="component" value="Unassembled WGS sequence"/>
</dbReference>
<evidence type="ECO:0000256" key="2">
    <source>
        <dbReference type="ARBA" id="ARBA00022723"/>
    </source>
</evidence>
<dbReference type="PANTHER" id="PTHR43226">
    <property type="entry name" value="XAA-PRO AMINOPEPTIDASE 3"/>
    <property type="match status" value="1"/>
</dbReference>
<dbReference type="GO" id="GO:0030145">
    <property type="term" value="F:manganese ion binding"/>
    <property type="evidence" value="ECO:0007669"/>
    <property type="project" value="InterPro"/>
</dbReference>
<comment type="similarity">
    <text evidence="1">Belongs to the peptidase M24B family.</text>
</comment>
<dbReference type="InterPro" id="IPR052433">
    <property type="entry name" value="X-Pro_dipept-like"/>
</dbReference>
<dbReference type="SMART" id="SM01011">
    <property type="entry name" value="AMP_N"/>
    <property type="match status" value="1"/>
</dbReference>
<dbReference type="GO" id="GO:0005739">
    <property type="term" value="C:mitochondrion"/>
    <property type="evidence" value="ECO:0007669"/>
    <property type="project" value="TreeGrafter"/>
</dbReference>
<evidence type="ECO:0000259" key="4">
    <source>
        <dbReference type="SMART" id="SM01011"/>
    </source>
</evidence>
<reference evidence="5" key="1">
    <citation type="submission" date="2021-06" db="EMBL/GenBank/DDBJ databases">
        <authorList>
            <person name="Hodson N. C."/>
            <person name="Mongue J. A."/>
            <person name="Jaron S. K."/>
        </authorList>
    </citation>
    <scope>NUCLEOTIDE SEQUENCE</scope>
</reference>
<gene>
    <name evidence="5" type="ORF">AFUS01_LOCUS35634</name>
</gene>
<feature type="domain" description="Aminopeptidase P N-terminal" evidence="4">
    <location>
        <begin position="35"/>
        <end position="180"/>
    </location>
</feature>
<keyword evidence="2" id="KW-0479">Metal-binding</keyword>
<dbReference type="GO" id="GO:0006508">
    <property type="term" value="P:proteolysis"/>
    <property type="evidence" value="ECO:0007669"/>
    <property type="project" value="TreeGrafter"/>
</dbReference>
<dbReference type="GO" id="GO:0070006">
    <property type="term" value="F:metalloaminopeptidase activity"/>
    <property type="evidence" value="ECO:0007669"/>
    <property type="project" value="InterPro"/>
</dbReference>
<dbReference type="AlphaFoldDB" id="A0A8J2LNB1"/>
<evidence type="ECO:0000256" key="3">
    <source>
        <dbReference type="ARBA" id="ARBA00022801"/>
    </source>
</evidence>
<dbReference type="Pfam" id="PF00557">
    <property type="entry name" value="Peptidase_M24"/>
    <property type="match status" value="1"/>
</dbReference>
<organism evidence="5 6">
    <name type="scientific">Allacma fusca</name>
    <dbReference type="NCBI Taxonomy" id="39272"/>
    <lineage>
        <taxon>Eukaryota</taxon>
        <taxon>Metazoa</taxon>
        <taxon>Ecdysozoa</taxon>
        <taxon>Arthropoda</taxon>
        <taxon>Hexapoda</taxon>
        <taxon>Collembola</taxon>
        <taxon>Symphypleona</taxon>
        <taxon>Sminthuridae</taxon>
        <taxon>Allacma</taxon>
    </lineage>
</organism>
<name>A0A8J2LNB1_9HEXA</name>
<proteinExistence type="inferred from homology"/>
<dbReference type="CDD" id="cd01087">
    <property type="entry name" value="Prolidase"/>
    <property type="match status" value="1"/>
</dbReference>
<dbReference type="PANTHER" id="PTHR43226:SF4">
    <property type="entry name" value="XAA-PRO AMINOPEPTIDASE 3"/>
    <property type="match status" value="1"/>
</dbReference>
<keyword evidence="6" id="KW-1185">Reference proteome</keyword>
<dbReference type="OrthoDB" id="4215474at2759"/>
<dbReference type="InterPro" id="IPR000994">
    <property type="entry name" value="Pept_M24"/>
</dbReference>
<dbReference type="InterPro" id="IPR007865">
    <property type="entry name" value="Aminopep_P_N"/>
</dbReference>
<evidence type="ECO:0000313" key="6">
    <source>
        <dbReference type="Proteomes" id="UP000708208"/>
    </source>
</evidence>
<accession>A0A8J2LNB1</accession>
<keyword evidence="3" id="KW-0378">Hydrolase</keyword>
<sequence length="488" mass="55205">MESRFKKTKTLSFGQPTFKSHPEFFRSESDIIPGVTQEEFRQRRKSVVNLATKVATKGEKTKDLHHMIIIPASTKKYMSENIPYPFRQNSNFFYLSGSYDNDAFILLISSPNEQRHIMFLGDPDPVGDLWDGPKTSPKAAVDYFGFDEAFLTSEFPIFLKHFHNPRRSVMVWCEDRSFVEKGIREPYSIGISALENPRSILDTLRVLKSPGEIDLMKKSSQIASEAFQQAMVYCGENSQVNEHQIWAKIDYECRVRGAERLAYPPVVASGSRANVIHYVFNANKCKRDEMVLVDAGCEFFGYCSDITRTWPVSGKFDNDLHRSLYQMMLELQCDIIKQVRPGITLDQLFQAMGVQLIKGLQDLGIISQSLDVKSTSAVALRFCPHHVSHYLGMDVHDTPTIERNESLLPGMIITVEPGVYIRTASNQKEFLTKVGREFEGIAIRIEDDVLVTDDGSCILTAECPKTIADIELWSGKGLLKANASQIPM</sequence>